<evidence type="ECO:0000256" key="2">
    <source>
        <dbReference type="ARBA" id="ARBA00022679"/>
    </source>
</evidence>
<dbReference type="RefSeq" id="WP_163962839.1">
    <property type="nucleotide sequence ID" value="NZ_JAAGNX010000001.1"/>
</dbReference>
<dbReference type="PANTHER" id="PTHR43320">
    <property type="entry name" value="SUGAR KINASE"/>
    <property type="match status" value="1"/>
</dbReference>
<dbReference type="InterPro" id="IPR002173">
    <property type="entry name" value="Carboh/pur_kinase_PfkB_CS"/>
</dbReference>
<dbReference type="PRINTS" id="PR00990">
    <property type="entry name" value="RIBOKINASE"/>
</dbReference>
<dbReference type="InterPro" id="IPR011611">
    <property type="entry name" value="PfkB_dom"/>
</dbReference>
<comment type="caution">
    <text evidence="6">The sequence shown here is derived from an EMBL/GenBank/DDBJ whole genome shotgun (WGS) entry which is preliminary data.</text>
</comment>
<dbReference type="EMBL" id="JAAGNX010000001">
    <property type="protein sequence ID" value="NDV61688.1"/>
    <property type="molecule type" value="Genomic_DNA"/>
</dbReference>
<evidence type="ECO:0000256" key="1">
    <source>
        <dbReference type="ARBA" id="ARBA00010688"/>
    </source>
</evidence>
<keyword evidence="3 4" id="KW-0418">Kinase</keyword>
<evidence type="ECO:0000259" key="5">
    <source>
        <dbReference type="Pfam" id="PF00294"/>
    </source>
</evidence>
<sequence>MLNTSFELVGVGSPIIDVLARIPESFLERIGGEKGGMVLTDGETIGKWMAQLPAPFEEAPGGSSGNTIFAAARMGIRTTFVGKTGNDAGGTFYRERLKALGGDDTRFKIGTIPNGRCLSLITPDSQRTLRTDLGAAATLTPEEITPADFIGCSHAHVEGYLLFNPDLMKAVLKSAKEANCTISLDLASFEVVKAAGSSLPELLKEYVDLVFANEDEAAAFHGGPDTLENYAVELAGLCELAVVKAGADGAWIAKGTETIHAPAVPGVKAIDTTGAGDFWAAGFLAGWLHGKPLEVCAAWGARLGAEIVQVIGAELPDEKWEQVMKDIS</sequence>
<comment type="similarity">
    <text evidence="1 4">Belongs to the carbohydrate kinase PfkB family.</text>
</comment>
<dbReference type="InterPro" id="IPR002139">
    <property type="entry name" value="Ribo/fructo_kinase"/>
</dbReference>
<evidence type="ECO:0000313" key="6">
    <source>
        <dbReference type="EMBL" id="NDV61688.1"/>
    </source>
</evidence>
<keyword evidence="2 4" id="KW-0808">Transferase</keyword>
<dbReference type="SUPFAM" id="SSF53613">
    <property type="entry name" value="Ribokinase-like"/>
    <property type="match status" value="1"/>
</dbReference>
<accession>A0A6B2LYK5</accession>
<dbReference type="PROSITE" id="PS00584">
    <property type="entry name" value="PFKB_KINASES_2"/>
    <property type="match status" value="1"/>
</dbReference>
<dbReference type="Pfam" id="PF00294">
    <property type="entry name" value="PfkB"/>
    <property type="match status" value="1"/>
</dbReference>
<dbReference type="InterPro" id="IPR052700">
    <property type="entry name" value="Carb_kinase_PfkB-like"/>
</dbReference>
<name>A0A6B2LYK5_9BACT</name>
<keyword evidence="7" id="KW-1185">Reference proteome</keyword>
<dbReference type="Gene3D" id="3.40.1190.20">
    <property type="match status" value="1"/>
</dbReference>
<feature type="domain" description="Carbohydrate kinase PfkB" evidence="5">
    <location>
        <begin position="56"/>
        <end position="318"/>
    </location>
</feature>
<dbReference type="GO" id="GO:0016301">
    <property type="term" value="F:kinase activity"/>
    <property type="evidence" value="ECO:0007669"/>
    <property type="project" value="UniProtKB-KW"/>
</dbReference>
<dbReference type="AlphaFoldDB" id="A0A6B2LYK5"/>
<dbReference type="InterPro" id="IPR029056">
    <property type="entry name" value="Ribokinase-like"/>
</dbReference>
<gene>
    <name evidence="6" type="ORF">G0Q06_04425</name>
</gene>
<protein>
    <submittedName>
        <fullName evidence="6">Adenosine kinase</fullName>
    </submittedName>
</protein>
<proteinExistence type="inferred from homology"/>
<evidence type="ECO:0000256" key="4">
    <source>
        <dbReference type="RuleBase" id="RU003704"/>
    </source>
</evidence>
<reference evidence="6 7" key="1">
    <citation type="submission" date="2020-02" db="EMBL/GenBank/DDBJ databases">
        <title>Albibacoteraceae fam. nov., the first described family within the subdivision 4 Verrucomicrobia.</title>
        <authorList>
            <person name="Xi F."/>
        </authorList>
    </citation>
    <scope>NUCLEOTIDE SEQUENCE [LARGE SCALE GENOMIC DNA]</scope>
    <source>
        <strain evidence="6 7">CK1056</strain>
    </source>
</reference>
<evidence type="ECO:0000313" key="7">
    <source>
        <dbReference type="Proteomes" id="UP000478417"/>
    </source>
</evidence>
<dbReference type="CDD" id="cd01168">
    <property type="entry name" value="adenosine_kinase"/>
    <property type="match status" value="1"/>
</dbReference>
<organism evidence="6 7">
    <name type="scientific">Oceanipulchritudo coccoides</name>
    <dbReference type="NCBI Taxonomy" id="2706888"/>
    <lineage>
        <taxon>Bacteria</taxon>
        <taxon>Pseudomonadati</taxon>
        <taxon>Verrucomicrobiota</taxon>
        <taxon>Opitutia</taxon>
        <taxon>Puniceicoccales</taxon>
        <taxon>Oceanipulchritudinaceae</taxon>
        <taxon>Oceanipulchritudo</taxon>
    </lineage>
</organism>
<dbReference type="PANTHER" id="PTHR43320:SF1">
    <property type="entry name" value="OS01G0105900 PROTEIN"/>
    <property type="match status" value="1"/>
</dbReference>
<evidence type="ECO:0000256" key="3">
    <source>
        <dbReference type="ARBA" id="ARBA00022777"/>
    </source>
</evidence>
<dbReference type="Proteomes" id="UP000478417">
    <property type="component" value="Unassembled WGS sequence"/>
</dbReference>